<dbReference type="PANTHER" id="PTHR46865">
    <property type="entry name" value="OXIDOREDUCTASE-RELATED"/>
    <property type="match status" value="1"/>
</dbReference>
<protein>
    <recommendedName>
        <fullName evidence="5">FAD-binding domain-containing protein</fullName>
    </recommendedName>
</protein>
<dbReference type="Gene3D" id="3.30.9.10">
    <property type="entry name" value="D-Amino Acid Oxidase, subunit A, domain 2"/>
    <property type="match status" value="1"/>
</dbReference>
<accession>A0AA39G9J9</accession>
<gene>
    <name evidence="7" type="ORF">NLU13_8611</name>
    <name evidence="6" type="ORF">NLU13_9954</name>
</gene>
<evidence type="ECO:0000313" key="7">
    <source>
        <dbReference type="EMBL" id="KAK0384525.1"/>
    </source>
</evidence>
<evidence type="ECO:0000256" key="1">
    <source>
        <dbReference type="ARBA" id="ARBA00022630"/>
    </source>
</evidence>
<dbReference type="InterPro" id="IPR051704">
    <property type="entry name" value="FAD_aromatic-hydroxylase"/>
</dbReference>
<feature type="signal peptide" evidence="4">
    <location>
        <begin position="1"/>
        <end position="16"/>
    </location>
</feature>
<dbReference type="EMBL" id="JAPDFR010000011">
    <property type="protein sequence ID" value="KAK0382648.1"/>
    <property type="molecule type" value="Genomic_DNA"/>
</dbReference>
<proteinExistence type="predicted"/>
<sequence length="405" mass="45235">MKVLICGGGCAGPAVALLLVRLGHQVTIVERFDSLRASGAQIDLRAQGITAVKRMGLLPGIRKILVDEAGAAQVDGHGRVWGTVLANKSGKGAQGPTSEYEMMRGDLVRLLYDETKQDVEYIFGKSVTSFDQNGKKVDVRFSDGSRETYDLLVGADGQGSRIRKAFMPDNTDPYVHTGLHVAYWFVPRIKSDTNIRETYRSPGGRQIMRRSHNPTESQAYFILMDQDPSARSIHRASEKEQKEFWKQRFQGAGWQTDRFIQGMETTDNWYSAEIVQVRIDSWHQGRVVLLGDAACCPSPMSGMGTTNAFVGAYVLAGELSKSPDDLDVALKSYEDTLRPFIDETQKVPFRFVKLLMPQTSWAIKLLNWISWVVCSLKVPNLIMRFSSEDKGGWSLPVYPELKDQG</sequence>
<reference evidence="6" key="1">
    <citation type="submission" date="2022-10" db="EMBL/GenBank/DDBJ databases">
        <title>Determination and structural analysis of whole genome sequence of Sarocladium strictum F4-1.</title>
        <authorList>
            <person name="Hu L."/>
            <person name="Jiang Y."/>
        </authorList>
    </citation>
    <scope>NUCLEOTIDE SEQUENCE</scope>
    <source>
        <strain evidence="6">F4-1</strain>
    </source>
</reference>
<dbReference type="InterPro" id="IPR036188">
    <property type="entry name" value="FAD/NAD-bd_sf"/>
</dbReference>
<dbReference type="PRINTS" id="PR00420">
    <property type="entry name" value="RNGMNOXGNASE"/>
</dbReference>
<keyword evidence="3" id="KW-0560">Oxidoreductase</keyword>
<organism evidence="6 8">
    <name type="scientific">Sarocladium strictum</name>
    <name type="common">Black bundle disease fungus</name>
    <name type="synonym">Acremonium strictum</name>
    <dbReference type="NCBI Taxonomy" id="5046"/>
    <lineage>
        <taxon>Eukaryota</taxon>
        <taxon>Fungi</taxon>
        <taxon>Dikarya</taxon>
        <taxon>Ascomycota</taxon>
        <taxon>Pezizomycotina</taxon>
        <taxon>Sordariomycetes</taxon>
        <taxon>Hypocreomycetidae</taxon>
        <taxon>Hypocreales</taxon>
        <taxon>Sarocladiaceae</taxon>
        <taxon>Sarocladium</taxon>
    </lineage>
</organism>
<dbReference type="PANTHER" id="PTHR46865:SF2">
    <property type="entry name" value="MONOOXYGENASE"/>
    <property type="match status" value="1"/>
</dbReference>
<dbReference type="SUPFAM" id="SSF51905">
    <property type="entry name" value="FAD/NAD(P)-binding domain"/>
    <property type="match status" value="1"/>
</dbReference>
<keyword evidence="4" id="KW-0732">Signal</keyword>
<feature type="domain" description="FAD-binding" evidence="5">
    <location>
        <begin position="2"/>
        <end position="322"/>
    </location>
</feature>
<dbReference type="GO" id="GO:0071949">
    <property type="term" value="F:FAD binding"/>
    <property type="evidence" value="ECO:0007669"/>
    <property type="project" value="InterPro"/>
</dbReference>
<evidence type="ECO:0000256" key="4">
    <source>
        <dbReference type="SAM" id="SignalP"/>
    </source>
</evidence>
<dbReference type="Gene3D" id="3.50.50.60">
    <property type="entry name" value="FAD/NAD(P)-binding domain"/>
    <property type="match status" value="1"/>
</dbReference>
<evidence type="ECO:0000313" key="6">
    <source>
        <dbReference type="EMBL" id="KAK0382648.1"/>
    </source>
</evidence>
<keyword evidence="2" id="KW-0274">FAD</keyword>
<dbReference type="AlphaFoldDB" id="A0AA39G9J9"/>
<dbReference type="InterPro" id="IPR002938">
    <property type="entry name" value="FAD-bd"/>
</dbReference>
<dbReference type="Pfam" id="PF01494">
    <property type="entry name" value="FAD_binding_3"/>
    <property type="match status" value="1"/>
</dbReference>
<evidence type="ECO:0000256" key="2">
    <source>
        <dbReference type="ARBA" id="ARBA00022827"/>
    </source>
</evidence>
<evidence type="ECO:0000313" key="8">
    <source>
        <dbReference type="Proteomes" id="UP001175261"/>
    </source>
</evidence>
<dbReference type="GO" id="GO:0016491">
    <property type="term" value="F:oxidoreductase activity"/>
    <property type="evidence" value="ECO:0007669"/>
    <property type="project" value="UniProtKB-KW"/>
</dbReference>
<evidence type="ECO:0000259" key="5">
    <source>
        <dbReference type="Pfam" id="PF01494"/>
    </source>
</evidence>
<name>A0AA39G9J9_SARSR</name>
<comment type="caution">
    <text evidence="6">The sequence shown here is derived from an EMBL/GenBank/DDBJ whole genome shotgun (WGS) entry which is preliminary data.</text>
</comment>
<keyword evidence="8" id="KW-1185">Reference proteome</keyword>
<evidence type="ECO:0000256" key="3">
    <source>
        <dbReference type="ARBA" id="ARBA00023002"/>
    </source>
</evidence>
<feature type="chain" id="PRO_5041630220" description="FAD-binding domain-containing protein" evidence="4">
    <location>
        <begin position="17"/>
        <end position="405"/>
    </location>
</feature>
<keyword evidence="1" id="KW-0285">Flavoprotein</keyword>
<dbReference type="EMBL" id="JAPDFR010000008">
    <property type="protein sequence ID" value="KAK0384525.1"/>
    <property type="molecule type" value="Genomic_DNA"/>
</dbReference>
<dbReference type="Proteomes" id="UP001175261">
    <property type="component" value="Unassembled WGS sequence"/>
</dbReference>